<keyword evidence="2" id="KW-1185">Reference proteome</keyword>
<gene>
    <name evidence="1" type="ORF">SAMN04487935_3800</name>
</gene>
<reference evidence="1 2" key="1">
    <citation type="submission" date="2016-10" db="EMBL/GenBank/DDBJ databases">
        <authorList>
            <person name="de Groot N.N."/>
        </authorList>
    </citation>
    <scope>NUCLEOTIDE SEQUENCE [LARGE SCALE GENOMIC DNA]</scope>
    <source>
        <strain evidence="1 2">CGMCC 1.10076</strain>
    </source>
</reference>
<proteinExistence type="predicted"/>
<dbReference type="RefSeq" id="WP_091399417.1">
    <property type="nucleotide sequence ID" value="NZ_BKAI01000034.1"/>
</dbReference>
<accession>A0A1G9DFE5</accession>
<dbReference type="AlphaFoldDB" id="A0A1G9DFE5"/>
<evidence type="ECO:0000313" key="1">
    <source>
        <dbReference type="EMBL" id="SDK62534.1"/>
    </source>
</evidence>
<sequence length="69" mass="8094">MIDYQFTVAPEYIGIVPKITDFIKKHSTKPTVNIIETKDGTVFILEIDEQYQFNIFDQDLKVSFPYIFS</sequence>
<organism evidence="1 2">
    <name type="scientific">Flavobacterium noncentrifugens</name>
    <dbReference type="NCBI Taxonomy" id="1128970"/>
    <lineage>
        <taxon>Bacteria</taxon>
        <taxon>Pseudomonadati</taxon>
        <taxon>Bacteroidota</taxon>
        <taxon>Flavobacteriia</taxon>
        <taxon>Flavobacteriales</taxon>
        <taxon>Flavobacteriaceae</taxon>
        <taxon>Flavobacterium</taxon>
    </lineage>
</organism>
<name>A0A1G9DFE5_9FLAO</name>
<dbReference type="Proteomes" id="UP000199580">
    <property type="component" value="Unassembled WGS sequence"/>
</dbReference>
<dbReference type="STRING" id="1128970.SAMN04487935_3800"/>
<dbReference type="EMBL" id="FNEZ01000011">
    <property type="protein sequence ID" value="SDK62534.1"/>
    <property type="molecule type" value="Genomic_DNA"/>
</dbReference>
<evidence type="ECO:0000313" key="2">
    <source>
        <dbReference type="Proteomes" id="UP000199580"/>
    </source>
</evidence>
<protein>
    <submittedName>
        <fullName evidence="1">Uncharacterized protein</fullName>
    </submittedName>
</protein>